<gene>
    <name evidence="2" type="ORF">FB460_1598</name>
</gene>
<proteinExistence type="predicted"/>
<evidence type="ECO:0000256" key="1">
    <source>
        <dbReference type="SAM" id="Phobius"/>
    </source>
</evidence>
<keyword evidence="1" id="KW-0472">Membrane</keyword>
<name>A0A542ZBN7_9ACTN</name>
<dbReference type="RefSeq" id="WP_142093596.1">
    <property type="nucleotide sequence ID" value="NZ_BAAAMD010000003.1"/>
</dbReference>
<keyword evidence="1" id="KW-0812">Transmembrane</keyword>
<reference evidence="2 3" key="1">
    <citation type="submission" date="2019-06" db="EMBL/GenBank/DDBJ databases">
        <title>Sequencing the genomes of 1000 actinobacteria strains.</title>
        <authorList>
            <person name="Klenk H.-P."/>
        </authorList>
    </citation>
    <scope>NUCLEOTIDE SEQUENCE [LARGE SCALE GENOMIC DNA]</scope>
    <source>
        <strain evidence="2 3">DSM 8251</strain>
    </source>
</reference>
<dbReference type="AlphaFoldDB" id="A0A542ZBN7"/>
<feature type="transmembrane region" description="Helical" evidence="1">
    <location>
        <begin position="54"/>
        <end position="73"/>
    </location>
</feature>
<accession>A0A542ZBN7</accession>
<feature type="transmembrane region" description="Helical" evidence="1">
    <location>
        <begin position="21"/>
        <end position="42"/>
    </location>
</feature>
<sequence length="280" mass="31446">MARDDERRSDRPDYERREEERAAWGCAILLIFLAISPIIWLIALISRSELEETFRWPAGIGIVVVTLLGLVVWRMGREPGQPRLWKKVSLPAGVRREQERVSRFWEGAPRPDVVMNGRQLIRSHRVEVGGRSVYGFVALDTDSGDEDWFELCSLRYALPDLDLTGARTPEGVMLDAGPGSVGASFVADMDSPQLRGALAGTDMKMQIRGRCLFVRRGKARPVRYIAHLMEDAPRIAAVADAIGHDVYLRWSPEARTALGGGEPEWEMWNPEARGIVQDPE</sequence>
<protein>
    <submittedName>
        <fullName evidence="2">Uncharacterized protein</fullName>
    </submittedName>
</protein>
<comment type="caution">
    <text evidence="2">The sequence shown here is derived from an EMBL/GenBank/DDBJ whole genome shotgun (WGS) entry which is preliminary data.</text>
</comment>
<dbReference type="EMBL" id="VFOR01000002">
    <property type="protein sequence ID" value="TQL57756.1"/>
    <property type="molecule type" value="Genomic_DNA"/>
</dbReference>
<evidence type="ECO:0000313" key="2">
    <source>
        <dbReference type="EMBL" id="TQL57756.1"/>
    </source>
</evidence>
<keyword evidence="1" id="KW-1133">Transmembrane helix</keyword>
<organism evidence="2 3">
    <name type="scientific">Propioniferax innocua</name>
    <dbReference type="NCBI Taxonomy" id="1753"/>
    <lineage>
        <taxon>Bacteria</taxon>
        <taxon>Bacillati</taxon>
        <taxon>Actinomycetota</taxon>
        <taxon>Actinomycetes</taxon>
        <taxon>Propionibacteriales</taxon>
        <taxon>Propionibacteriaceae</taxon>
        <taxon>Propioniferax</taxon>
    </lineage>
</organism>
<keyword evidence="3" id="KW-1185">Reference proteome</keyword>
<dbReference type="Proteomes" id="UP000316196">
    <property type="component" value="Unassembled WGS sequence"/>
</dbReference>
<evidence type="ECO:0000313" key="3">
    <source>
        <dbReference type="Proteomes" id="UP000316196"/>
    </source>
</evidence>